<feature type="transmembrane region" description="Helical" evidence="7">
    <location>
        <begin position="202"/>
        <end position="224"/>
    </location>
</feature>
<protein>
    <submittedName>
        <fullName evidence="9">ABC transporter permease</fullName>
    </submittedName>
</protein>
<feature type="transmembrane region" description="Helical" evidence="7">
    <location>
        <begin position="104"/>
        <end position="125"/>
    </location>
</feature>
<dbReference type="PANTHER" id="PTHR30193:SF37">
    <property type="entry name" value="INNER MEMBRANE ABC TRANSPORTER PERMEASE PROTEIN YCJO"/>
    <property type="match status" value="1"/>
</dbReference>
<name>A0A1B1YAZ6_THEST</name>
<dbReference type="Pfam" id="PF00528">
    <property type="entry name" value="BPD_transp_1"/>
    <property type="match status" value="1"/>
</dbReference>
<feature type="transmembrane region" description="Helical" evidence="7">
    <location>
        <begin position="257"/>
        <end position="277"/>
    </location>
</feature>
<evidence type="ECO:0000259" key="8">
    <source>
        <dbReference type="PROSITE" id="PS50928"/>
    </source>
</evidence>
<accession>A0A1B1YAZ6</accession>
<feature type="transmembrane region" description="Helical" evidence="7">
    <location>
        <begin position="9"/>
        <end position="36"/>
    </location>
</feature>
<evidence type="ECO:0000256" key="2">
    <source>
        <dbReference type="ARBA" id="ARBA00022448"/>
    </source>
</evidence>
<feature type="domain" description="ABC transmembrane type-1" evidence="8">
    <location>
        <begin position="67"/>
        <end position="278"/>
    </location>
</feature>
<organism evidence="9 10">
    <name type="scientific">Thermoclostridium stercorarium subsp. thermolacticum DSM 2910</name>
    <dbReference type="NCBI Taxonomy" id="1121336"/>
    <lineage>
        <taxon>Bacteria</taxon>
        <taxon>Bacillati</taxon>
        <taxon>Bacillota</taxon>
        <taxon>Clostridia</taxon>
        <taxon>Eubacteriales</taxon>
        <taxon>Oscillospiraceae</taxon>
        <taxon>Thermoclostridium</taxon>
    </lineage>
</organism>
<evidence type="ECO:0000256" key="1">
    <source>
        <dbReference type="ARBA" id="ARBA00004651"/>
    </source>
</evidence>
<feature type="transmembrane region" description="Helical" evidence="7">
    <location>
        <begin position="72"/>
        <end position="92"/>
    </location>
</feature>
<evidence type="ECO:0000256" key="6">
    <source>
        <dbReference type="ARBA" id="ARBA00023136"/>
    </source>
</evidence>
<dbReference type="InterPro" id="IPR051393">
    <property type="entry name" value="ABC_transporter_permease"/>
</dbReference>
<keyword evidence="4 7" id="KW-0812">Transmembrane</keyword>
<dbReference type="OrthoDB" id="145927at2"/>
<dbReference type="CDD" id="cd06261">
    <property type="entry name" value="TM_PBP2"/>
    <property type="match status" value="1"/>
</dbReference>
<evidence type="ECO:0000313" key="10">
    <source>
        <dbReference type="Proteomes" id="UP000092971"/>
    </source>
</evidence>
<evidence type="ECO:0000256" key="3">
    <source>
        <dbReference type="ARBA" id="ARBA00022475"/>
    </source>
</evidence>
<dbReference type="EMBL" id="CP014672">
    <property type="protein sequence ID" value="ANW97918.1"/>
    <property type="molecule type" value="Genomic_DNA"/>
</dbReference>
<dbReference type="PANTHER" id="PTHR30193">
    <property type="entry name" value="ABC TRANSPORTER PERMEASE PROTEIN"/>
    <property type="match status" value="1"/>
</dbReference>
<keyword evidence="6 7" id="KW-0472">Membrane</keyword>
<dbReference type="GO" id="GO:0055085">
    <property type="term" value="P:transmembrane transport"/>
    <property type="evidence" value="ECO:0007669"/>
    <property type="project" value="InterPro"/>
</dbReference>
<evidence type="ECO:0000313" key="9">
    <source>
        <dbReference type="EMBL" id="ANW97918.1"/>
    </source>
</evidence>
<dbReference type="GO" id="GO:0005886">
    <property type="term" value="C:plasma membrane"/>
    <property type="evidence" value="ECO:0007669"/>
    <property type="project" value="UniProtKB-SubCell"/>
</dbReference>
<dbReference type="InterPro" id="IPR000515">
    <property type="entry name" value="MetI-like"/>
</dbReference>
<evidence type="ECO:0000256" key="4">
    <source>
        <dbReference type="ARBA" id="ARBA00022692"/>
    </source>
</evidence>
<dbReference type="AlphaFoldDB" id="A0A1B1YAZ6"/>
<reference evidence="9 10" key="1">
    <citation type="submission" date="2016-02" db="EMBL/GenBank/DDBJ databases">
        <title>Comparison of Clostridium stercorarium subspecies using comparative genomics and transcriptomics.</title>
        <authorList>
            <person name="Schellenberg J."/>
            <person name="Thallinger G."/>
            <person name="Levin D.B."/>
            <person name="Zhang X."/>
            <person name="Alvare G."/>
            <person name="Fristensky B."/>
            <person name="Sparling R."/>
        </authorList>
    </citation>
    <scope>NUCLEOTIDE SEQUENCE [LARGE SCALE GENOMIC DNA]</scope>
    <source>
        <strain evidence="9 10">DSM 2910</strain>
    </source>
</reference>
<sequence>MVKTKGTRLFIFTFLVIPVLHLLIFSYIPIITNIYLSFTNYNGVNPPKWVGFRNYERIFTDPQYLKLFRNCLWYMVVAIPQLVFAFILAVFVNGKFRGINFFKGVLIVPYLLNGVIISTIFIIYFNNNGTLNSILRAVGLGKLAQQWLHNLRLVNPAIASISIWRYYGLNFLMFFGGLQAIPHELYEAAAIDGCTKLQEIRYISVPSVLHILFINILLSISGSIQVFEIPYIMLNGANGTATPVIQIQQSAFAENRVGFAAALSIVVFVVVVIAVSLQRLLARRGSIY</sequence>
<keyword evidence="3" id="KW-1003">Cell membrane</keyword>
<dbReference type="Gene3D" id="1.10.3720.10">
    <property type="entry name" value="MetI-like"/>
    <property type="match status" value="1"/>
</dbReference>
<feature type="transmembrane region" description="Helical" evidence="7">
    <location>
        <begin position="163"/>
        <end position="181"/>
    </location>
</feature>
<dbReference type="Proteomes" id="UP000092971">
    <property type="component" value="Chromosome"/>
</dbReference>
<comment type="similarity">
    <text evidence="7">Belongs to the binding-protein-dependent transport system permease family.</text>
</comment>
<evidence type="ECO:0000256" key="5">
    <source>
        <dbReference type="ARBA" id="ARBA00022989"/>
    </source>
</evidence>
<proteinExistence type="inferred from homology"/>
<evidence type="ECO:0000256" key="7">
    <source>
        <dbReference type="RuleBase" id="RU363032"/>
    </source>
</evidence>
<dbReference type="InterPro" id="IPR035906">
    <property type="entry name" value="MetI-like_sf"/>
</dbReference>
<dbReference type="SUPFAM" id="SSF161098">
    <property type="entry name" value="MetI-like"/>
    <property type="match status" value="1"/>
</dbReference>
<keyword evidence="2 7" id="KW-0813">Transport</keyword>
<dbReference type="PROSITE" id="PS50928">
    <property type="entry name" value="ABC_TM1"/>
    <property type="match status" value="1"/>
</dbReference>
<keyword evidence="5 7" id="KW-1133">Transmembrane helix</keyword>
<comment type="subcellular location">
    <subcellularLocation>
        <location evidence="1 7">Cell membrane</location>
        <topology evidence="1 7">Multi-pass membrane protein</topology>
    </subcellularLocation>
</comment>
<dbReference type="RefSeq" id="WP_015358182.1">
    <property type="nucleotide sequence ID" value="NZ_CP014672.1"/>
</dbReference>
<gene>
    <name evidence="9" type="ORF">CSTERTH_02130</name>
</gene>